<name>A0A3M9XSJ2_9HYPH</name>
<sequence>MVNQQLARKLACVCAQRLAAGLFMRERPAYGASAPPCLRHATLGRATLGQLPQPGTLQGSIALIRIGVPSVQIEREVEGRISA</sequence>
<proteinExistence type="predicted"/>
<dbReference type="AlphaFoldDB" id="A0A3M9XSJ2"/>
<evidence type="ECO:0000313" key="1">
    <source>
        <dbReference type="EMBL" id="RNJ51223.1"/>
    </source>
</evidence>
<dbReference type="Proteomes" id="UP000268623">
    <property type="component" value="Unassembled WGS sequence"/>
</dbReference>
<evidence type="ECO:0000313" key="2">
    <source>
        <dbReference type="Proteomes" id="UP000268623"/>
    </source>
</evidence>
<gene>
    <name evidence="1" type="ORF">D1O30_18095</name>
</gene>
<reference evidence="1 2" key="1">
    <citation type="submission" date="2018-08" db="EMBL/GenBank/DDBJ databases">
        <title>Genome sequence of Methylocystis hirsuta CSC1, a methanotroph able to accumulate PHAs.</title>
        <authorList>
            <person name="Bordel S."/>
            <person name="Rodriguez E."/>
            <person name="Gancedo J."/>
            <person name="Munoz R."/>
        </authorList>
    </citation>
    <scope>NUCLEOTIDE SEQUENCE [LARGE SCALE GENOMIC DNA]</scope>
    <source>
        <strain evidence="1 2">CSC1</strain>
    </source>
</reference>
<keyword evidence="2" id="KW-1185">Reference proteome</keyword>
<organism evidence="1 2">
    <name type="scientific">Methylocystis hirsuta</name>
    <dbReference type="NCBI Taxonomy" id="369798"/>
    <lineage>
        <taxon>Bacteria</taxon>
        <taxon>Pseudomonadati</taxon>
        <taxon>Pseudomonadota</taxon>
        <taxon>Alphaproteobacteria</taxon>
        <taxon>Hyphomicrobiales</taxon>
        <taxon>Methylocystaceae</taxon>
        <taxon>Methylocystis</taxon>
    </lineage>
</organism>
<dbReference type="EMBL" id="QWDD01000001">
    <property type="protein sequence ID" value="RNJ51223.1"/>
    <property type="molecule type" value="Genomic_DNA"/>
</dbReference>
<comment type="caution">
    <text evidence="1">The sequence shown here is derived from an EMBL/GenBank/DDBJ whole genome shotgun (WGS) entry which is preliminary data.</text>
</comment>
<accession>A0A3M9XSJ2</accession>
<protein>
    <submittedName>
        <fullName evidence="1">Uncharacterized protein</fullName>
    </submittedName>
</protein>